<dbReference type="EMBL" id="CASHTH010001043">
    <property type="protein sequence ID" value="CAI8010559.1"/>
    <property type="molecule type" value="Genomic_DNA"/>
</dbReference>
<keyword evidence="2" id="KW-1185">Reference proteome</keyword>
<dbReference type="AlphaFoldDB" id="A0AA35RFJ6"/>
<reference evidence="1" key="1">
    <citation type="submission" date="2023-03" db="EMBL/GenBank/DDBJ databases">
        <authorList>
            <person name="Steffen K."/>
            <person name="Cardenas P."/>
        </authorList>
    </citation>
    <scope>NUCLEOTIDE SEQUENCE</scope>
</reference>
<proteinExistence type="predicted"/>
<sequence>MQVQCSQCPLCFRPNTSHHEDPSLAQRILLFHVYCTSRQKGCNWQGMLRDLELHMSSDEGCQFSLVECPLAVFGCKQHSLMRRDLNRHMTDKHTKHITTVIGESPIRITEEPPNKGHYGGSDCREVVPISEVK</sequence>
<name>A0AA35RFJ6_GEOBA</name>
<evidence type="ECO:0000313" key="2">
    <source>
        <dbReference type="Proteomes" id="UP001174909"/>
    </source>
</evidence>
<accession>A0AA35RFJ6</accession>
<dbReference type="Proteomes" id="UP001174909">
    <property type="component" value="Unassembled WGS sequence"/>
</dbReference>
<protein>
    <submittedName>
        <fullName evidence="1">Uncharacterized protein</fullName>
    </submittedName>
</protein>
<gene>
    <name evidence="1" type="ORF">GBAR_LOCUS6948</name>
</gene>
<dbReference type="Gene3D" id="3.30.40.10">
    <property type="entry name" value="Zinc/RING finger domain, C3HC4 (zinc finger)"/>
    <property type="match status" value="1"/>
</dbReference>
<evidence type="ECO:0000313" key="1">
    <source>
        <dbReference type="EMBL" id="CAI8010559.1"/>
    </source>
</evidence>
<dbReference type="InterPro" id="IPR013083">
    <property type="entry name" value="Znf_RING/FYVE/PHD"/>
</dbReference>
<dbReference type="SUPFAM" id="SSF49599">
    <property type="entry name" value="TRAF domain-like"/>
    <property type="match status" value="1"/>
</dbReference>
<comment type="caution">
    <text evidence="1">The sequence shown here is derived from an EMBL/GenBank/DDBJ whole genome shotgun (WGS) entry which is preliminary data.</text>
</comment>
<organism evidence="1 2">
    <name type="scientific">Geodia barretti</name>
    <name type="common">Barrett's horny sponge</name>
    <dbReference type="NCBI Taxonomy" id="519541"/>
    <lineage>
        <taxon>Eukaryota</taxon>
        <taxon>Metazoa</taxon>
        <taxon>Porifera</taxon>
        <taxon>Demospongiae</taxon>
        <taxon>Heteroscleromorpha</taxon>
        <taxon>Tetractinellida</taxon>
        <taxon>Astrophorina</taxon>
        <taxon>Geodiidae</taxon>
        <taxon>Geodia</taxon>
    </lineage>
</organism>